<reference evidence="3" key="1">
    <citation type="journal article" date="2020" name="Nature">
        <title>Giant virus diversity and host interactions through global metagenomics.</title>
        <authorList>
            <person name="Schulz F."/>
            <person name="Roux S."/>
            <person name="Paez-Espino D."/>
            <person name="Jungbluth S."/>
            <person name="Walsh D.A."/>
            <person name="Denef V.J."/>
            <person name="McMahon K.D."/>
            <person name="Konstantinidis K.T."/>
            <person name="Eloe-Fadrosh E.A."/>
            <person name="Kyrpides N.C."/>
            <person name="Woyke T."/>
        </authorList>
    </citation>
    <scope>NUCLEOTIDE SEQUENCE</scope>
    <source>
        <strain evidence="3">GVMAG-M-3300009684-20</strain>
    </source>
</reference>
<feature type="region of interest" description="Disordered" evidence="1">
    <location>
        <begin position="188"/>
        <end position="207"/>
    </location>
</feature>
<evidence type="ECO:0000259" key="2">
    <source>
        <dbReference type="PROSITE" id="PS50089"/>
    </source>
</evidence>
<name>A0A6C0B4V3_9ZZZZ</name>
<evidence type="ECO:0000256" key="1">
    <source>
        <dbReference type="SAM" id="MobiDB-lite"/>
    </source>
</evidence>
<feature type="compositionally biased region" description="Gly residues" evidence="1">
    <location>
        <begin position="198"/>
        <end position="207"/>
    </location>
</feature>
<sequence length="207" mass="22423">MNPIIEILADITYARASFYRRHSIVPYQLMRQFLANEAQMLTLLTQLRSTPAPAAPTPLAHNFDIPINLVRLLFGESATVGLGQGQGQGNPHFWENVVVGLTPEQFAAGTRNYENPPNVAEQDQCCICQDGITTEAAIQTLCAGEPLGDGVTVTNYHPFHRRCAQSWFAISTKCPVCRADLRTLTPTTTNATVPGGEPPGGGVHPNV</sequence>
<evidence type="ECO:0000313" key="3">
    <source>
        <dbReference type="EMBL" id="QHS87247.1"/>
    </source>
</evidence>
<dbReference type="InterPro" id="IPR013083">
    <property type="entry name" value="Znf_RING/FYVE/PHD"/>
</dbReference>
<dbReference type="AlphaFoldDB" id="A0A6C0B4V3"/>
<feature type="domain" description="RING-type" evidence="2">
    <location>
        <begin position="125"/>
        <end position="178"/>
    </location>
</feature>
<organism evidence="3">
    <name type="scientific">viral metagenome</name>
    <dbReference type="NCBI Taxonomy" id="1070528"/>
    <lineage>
        <taxon>unclassified sequences</taxon>
        <taxon>metagenomes</taxon>
        <taxon>organismal metagenomes</taxon>
    </lineage>
</organism>
<proteinExistence type="predicted"/>
<dbReference type="SUPFAM" id="SSF57850">
    <property type="entry name" value="RING/U-box"/>
    <property type="match status" value="1"/>
</dbReference>
<dbReference type="InterPro" id="IPR001841">
    <property type="entry name" value="Znf_RING"/>
</dbReference>
<dbReference type="Gene3D" id="3.30.40.10">
    <property type="entry name" value="Zinc/RING finger domain, C3HC4 (zinc finger)"/>
    <property type="match status" value="1"/>
</dbReference>
<dbReference type="PROSITE" id="PS50089">
    <property type="entry name" value="ZF_RING_2"/>
    <property type="match status" value="1"/>
</dbReference>
<protein>
    <recommendedName>
        <fullName evidence="2">RING-type domain-containing protein</fullName>
    </recommendedName>
</protein>
<accession>A0A6C0B4V3</accession>
<dbReference type="EMBL" id="MN739079">
    <property type="protein sequence ID" value="QHS87247.1"/>
    <property type="molecule type" value="Genomic_DNA"/>
</dbReference>